<comment type="caution">
    <text evidence="7">The sequence shown here is derived from an EMBL/GenBank/DDBJ whole genome shotgun (WGS) entry which is preliminary data.</text>
</comment>
<evidence type="ECO:0000256" key="6">
    <source>
        <dbReference type="SAM" id="MobiDB-lite"/>
    </source>
</evidence>
<evidence type="ECO:0000256" key="2">
    <source>
        <dbReference type="ARBA" id="ARBA00022589"/>
    </source>
</evidence>
<dbReference type="PROSITE" id="PS00653">
    <property type="entry name" value="GLYCOSYL_HYDROL_F1_2"/>
    <property type="match status" value="1"/>
</dbReference>
<dbReference type="Gene3D" id="3.20.20.80">
    <property type="entry name" value="Glycosidases"/>
    <property type="match status" value="1"/>
</dbReference>
<protein>
    <submittedName>
        <fullName evidence="7">Beta-glucosidase 17</fullName>
    </submittedName>
</protein>
<dbReference type="InterPro" id="IPR033132">
    <property type="entry name" value="GH_1_N_CS"/>
</dbReference>
<evidence type="ECO:0000313" key="8">
    <source>
        <dbReference type="Proteomes" id="UP001604277"/>
    </source>
</evidence>
<dbReference type="PRINTS" id="PR00131">
    <property type="entry name" value="GLHYDRLASE1"/>
</dbReference>
<keyword evidence="2" id="KW-0017">Alkaloid metabolism</keyword>
<evidence type="ECO:0000256" key="4">
    <source>
        <dbReference type="ARBA" id="ARBA00023295"/>
    </source>
</evidence>
<accession>A0ABD1SRR0</accession>
<dbReference type="GO" id="GO:0008422">
    <property type="term" value="F:beta-glucosidase activity"/>
    <property type="evidence" value="ECO:0007669"/>
    <property type="project" value="UniProtKB-ARBA"/>
</dbReference>
<evidence type="ECO:0000313" key="7">
    <source>
        <dbReference type="EMBL" id="KAL2503404.1"/>
    </source>
</evidence>
<dbReference type="SUPFAM" id="SSF51445">
    <property type="entry name" value="(Trans)glycosidases"/>
    <property type="match status" value="1"/>
</dbReference>
<sequence>MTLVSLSKNNSTIAIAILRLALGCITAVTSVDEDFLVQAQSDEELLERLFDIDTGSLAITIAIFRLALRYDNDGGHGFIGGGTVGEEITREVVWCCQDLSNRVMDSLMITGTDGQAHLDYPGGGQAGRYSQAKIKRSDFPEDFVFGSATSAYQVEGAWATGGKGLSNWDIFSMRTPGKIKGGTNGCVAIDQYHLWKEDVALIKKVGLDSYRFSISWSRLLPGGRLSAGINKEGIKYYNDLIDYLLAEGIEPCVTIFHWDLPQCLEDEYGGFLSDRIVADFVEYAELCFWEFGDRVKKWLTLNEPFNVAYQGYGTGTMPPGRGSTSAEPKKSTPLHRSMSGAPSEICSEGNPGTEPYIVAHHLILSHAAAVDIYRKRYQTHQGGKIGMTNISHWFEPLTDTTADKEAAIRAVDTTLGWFVAPIVTGDYPPVMRKLIGDRLPTFSPEETKLVKGSYDFLGIQYYTTNYAANSPRKPGTKPDVDSDREVATSTKRDGMPIGPQAGSDWLFIVPHGIYKLLVHVKKTYNNPIIYITENGVDEDNSTTKTIAEARIDETRIKYHQDHLYYVKKAMDAGVDVKGYYIWSLFDNFEWGEGYKVRFGIFYVDFVNGHLTRYPKTSAIWFMNFLGKKPALLKTQAEGNEQEYGSVKRLRSN</sequence>
<keyword evidence="4" id="KW-0326">Glycosidase</keyword>
<feature type="region of interest" description="Disordered" evidence="6">
    <location>
        <begin position="316"/>
        <end position="346"/>
    </location>
</feature>
<evidence type="ECO:0000256" key="1">
    <source>
        <dbReference type="ARBA" id="ARBA00010838"/>
    </source>
</evidence>
<dbReference type="PANTHER" id="PTHR10353">
    <property type="entry name" value="GLYCOSYL HYDROLASE"/>
    <property type="match status" value="1"/>
</dbReference>
<keyword evidence="8" id="KW-1185">Reference proteome</keyword>
<name>A0ABD1SRR0_9LAMI</name>
<dbReference type="EMBL" id="JBFOLJ010000010">
    <property type="protein sequence ID" value="KAL2503404.1"/>
    <property type="molecule type" value="Genomic_DNA"/>
</dbReference>
<dbReference type="AlphaFoldDB" id="A0ABD1SRR0"/>
<keyword evidence="3" id="KW-0378">Hydrolase</keyword>
<proteinExistence type="inferred from homology"/>
<feature type="compositionally biased region" description="Basic and acidic residues" evidence="6">
    <location>
        <begin position="476"/>
        <end position="494"/>
    </location>
</feature>
<dbReference type="Pfam" id="PF00232">
    <property type="entry name" value="Glyco_hydro_1"/>
    <property type="match status" value="1"/>
</dbReference>
<dbReference type="Proteomes" id="UP001604277">
    <property type="component" value="Unassembled WGS sequence"/>
</dbReference>
<organism evidence="7 8">
    <name type="scientific">Forsythia ovata</name>
    <dbReference type="NCBI Taxonomy" id="205694"/>
    <lineage>
        <taxon>Eukaryota</taxon>
        <taxon>Viridiplantae</taxon>
        <taxon>Streptophyta</taxon>
        <taxon>Embryophyta</taxon>
        <taxon>Tracheophyta</taxon>
        <taxon>Spermatophyta</taxon>
        <taxon>Magnoliopsida</taxon>
        <taxon>eudicotyledons</taxon>
        <taxon>Gunneridae</taxon>
        <taxon>Pentapetalae</taxon>
        <taxon>asterids</taxon>
        <taxon>lamiids</taxon>
        <taxon>Lamiales</taxon>
        <taxon>Oleaceae</taxon>
        <taxon>Forsythieae</taxon>
        <taxon>Forsythia</taxon>
    </lineage>
</organism>
<gene>
    <name evidence="7" type="ORF">Fot_37252</name>
</gene>
<dbReference type="PANTHER" id="PTHR10353:SF137">
    <property type="entry name" value="MYROSINASE 3-RELATED"/>
    <property type="match status" value="1"/>
</dbReference>
<dbReference type="GO" id="GO:0009821">
    <property type="term" value="P:alkaloid biosynthetic process"/>
    <property type="evidence" value="ECO:0007669"/>
    <property type="project" value="UniProtKB-ARBA"/>
</dbReference>
<dbReference type="FunFam" id="3.20.20.80:FF:000022">
    <property type="entry name" value="Beta-glucosidase 11"/>
    <property type="match status" value="1"/>
</dbReference>
<feature type="region of interest" description="Disordered" evidence="6">
    <location>
        <begin position="468"/>
        <end position="494"/>
    </location>
</feature>
<evidence type="ECO:0000256" key="5">
    <source>
        <dbReference type="RuleBase" id="RU003690"/>
    </source>
</evidence>
<evidence type="ECO:0000256" key="3">
    <source>
        <dbReference type="ARBA" id="ARBA00022801"/>
    </source>
</evidence>
<comment type="similarity">
    <text evidence="1 5">Belongs to the glycosyl hydrolase 1 family.</text>
</comment>
<dbReference type="InterPro" id="IPR017853">
    <property type="entry name" value="GH"/>
</dbReference>
<dbReference type="InterPro" id="IPR001360">
    <property type="entry name" value="Glyco_hydro_1"/>
</dbReference>
<reference evidence="8" key="1">
    <citation type="submission" date="2024-07" db="EMBL/GenBank/DDBJ databases">
        <title>Two chromosome-level genome assemblies of Korean endemic species Abeliophyllum distichum and Forsythia ovata (Oleaceae).</title>
        <authorList>
            <person name="Jang H."/>
        </authorList>
    </citation>
    <scope>NUCLEOTIDE SEQUENCE [LARGE SCALE GENOMIC DNA]</scope>
</reference>